<dbReference type="EMBL" id="CP027569">
    <property type="protein sequence ID" value="AVO28426.1"/>
    <property type="molecule type" value="Genomic_DNA"/>
</dbReference>
<dbReference type="Proteomes" id="UP000238358">
    <property type="component" value="Chromosome"/>
</dbReference>
<proteinExistence type="predicted"/>
<dbReference type="PANTHER" id="PTHR41317:SF1">
    <property type="entry name" value="PD-(D_E)XK NUCLEASE FAMILY TRANSPOSASE"/>
    <property type="match status" value="1"/>
</dbReference>
<dbReference type="OrthoDB" id="2973070at2"/>
<dbReference type="NCBIfam" id="TIGR01784">
    <property type="entry name" value="T_den_put_tspse"/>
    <property type="match status" value="1"/>
</dbReference>
<dbReference type="InterPro" id="IPR010106">
    <property type="entry name" value="RpnA"/>
</dbReference>
<dbReference type="PANTHER" id="PTHR41317">
    <property type="entry name" value="PD-(D_E)XK NUCLEASE FAMILY TRANSPOSASE"/>
    <property type="match status" value="1"/>
</dbReference>
<gene>
    <name evidence="1" type="ORF">C6Y28_12135</name>
</gene>
<protein>
    <submittedName>
        <fullName evidence="1">Transposase</fullName>
    </submittedName>
</protein>
<name>A0A2S0MAH6_MEGEL</name>
<accession>A0A2S0MAH6</accession>
<dbReference type="AlphaFoldDB" id="A0A2S0MAH6"/>
<reference evidence="1 2" key="1">
    <citation type="journal article" date="2018" name="Genome Announc.">
        <title>Complete genomes of two Megasphaera elsdenii strains, NCIMB 702410 and ATCC 25940.</title>
        <authorList>
            <person name="Hatmaker E.A."/>
            <person name="O'Dell K."/>
            <person name="Riley L.A."/>
            <person name="Klingeman D.M."/>
            <person name="Guss A.M."/>
        </authorList>
    </citation>
    <scope>NUCLEOTIDE SEQUENCE [LARGE SCALE GENOMIC DNA]</scope>
    <source>
        <strain evidence="1 2">NCIMB702410</strain>
    </source>
</reference>
<sequence length="316" mass="36760">MKEQLTANEIRYRTYFPELTEKNFNPMNDVLFKFIFGRPERKLITIDFLNAIAAEDLGHPITDIVFTPTENVPDNYDEKLTRLDVACTLDTGEQVDIEVQIVNQKNMQRRTMCYWARLYLLSLPPGGAYQDLKPCITINLLRFNLLPQEEAHSMWSIYNAETGDRLNKDLVFHFLEIPKYTKSPKKRISDMTKMERWLAYFANQLSYDEKGELIMSDEAIHKAVDAARTFLQNDAERLAYINRELAILDYNSDHRDAFEEGEAKGRAKGREEGQAIADERWGTLMQRLLGEQRYDDANKAAADAGFRERLFKEYGI</sequence>
<evidence type="ECO:0000313" key="1">
    <source>
        <dbReference type="EMBL" id="AVO28426.1"/>
    </source>
</evidence>
<dbReference type="Pfam" id="PF12784">
    <property type="entry name" value="PDDEXK_2"/>
    <property type="match status" value="1"/>
</dbReference>
<dbReference type="RefSeq" id="WP_027895086.1">
    <property type="nucleotide sequence ID" value="NZ_CAMDYL010000042.1"/>
</dbReference>
<evidence type="ECO:0000313" key="2">
    <source>
        <dbReference type="Proteomes" id="UP000238358"/>
    </source>
</evidence>
<organism evidence="1 2">
    <name type="scientific">Megasphaera elsdenii</name>
    <dbReference type="NCBI Taxonomy" id="907"/>
    <lineage>
        <taxon>Bacteria</taxon>
        <taxon>Bacillati</taxon>
        <taxon>Bacillota</taxon>
        <taxon>Negativicutes</taxon>
        <taxon>Veillonellales</taxon>
        <taxon>Veillonellaceae</taxon>
        <taxon>Megasphaera</taxon>
    </lineage>
</organism>